<evidence type="ECO:0000313" key="3">
    <source>
        <dbReference type="Proteomes" id="UP001232148"/>
    </source>
</evidence>
<dbReference type="AlphaFoldDB" id="A0AAD9HJJ3"/>
<dbReference type="EMBL" id="MU842867">
    <property type="protein sequence ID" value="KAK2029199.1"/>
    <property type="molecule type" value="Genomic_DNA"/>
</dbReference>
<feature type="region of interest" description="Disordered" evidence="1">
    <location>
        <begin position="1"/>
        <end position="30"/>
    </location>
</feature>
<reference evidence="2" key="1">
    <citation type="submission" date="2021-06" db="EMBL/GenBank/DDBJ databases">
        <title>Comparative genomics, transcriptomics and evolutionary studies reveal genomic signatures of adaptation to plant cell wall in hemibiotrophic fungi.</title>
        <authorList>
            <consortium name="DOE Joint Genome Institute"/>
            <person name="Baroncelli R."/>
            <person name="Diaz J.F."/>
            <person name="Benocci T."/>
            <person name="Peng M."/>
            <person name="Battaglia E."/>
            <person name="Haridas S."/>
            <person name="Andreopoulos W."/>
            <person name="Labutti K."/>
            <person name="Pangilinan J."/>
            <person name="Floch G.L."/>
            <person name="Makela M.R."/>
            <person name="Henrissat B."/>
            <person name="Grigoriev I.V."/>
            <person name="Crouch J.A."/>
            <person name="De Vries R.P."/>
            <person name="Sukno S.A."/>
            <person name="Thon M.R."/>
        </authorList>
    </citation>
    <scope>NUCLEOTIDE SEQUENCE</scope>
    <source>
        <strain evidence="2">MAFF235873</strain>
    </source>
</reference>
<sequence length="267" mass="29698">MSSARPPTSAPTVAPPLCEEPFSRGHRPSRTRASVAGLLDYDSLVMFEYPAVEKMTDSREVEQLRRGGLSTSDHRKTDHAGNDEVKLAPGEVYCRWGGRSGSIQCTQDSRFSSESNLRNHVKKHKMDGRPVAVKSRRAGANSIDVNDNAAGFYDRLTSYTTGGLSEGDIQTPSKKKHHRSALHSSQFPPAVKARLRSYPNLAEMRRRVSLPATVAARVDGPGKVLWTVHYASILELDNAHWMNPPVPRAAPYWRLKSYFQFSSDFFG</sequence>
<feature type="region of interest" description="Disordered" evidence="1">
    <location>
        <begin position="58"/>
        <end position="82"/>
    </location>
</feature>
<name>A0AAD9HJJ3_9PEZI</name>
<accession>A0AAD9HJJ3</accession>
<evidence type="ECO:0000313" key="2">
    <source>
        <dbReference type="EMBL" id="KAK2029199.1"/>
    </source>
</evidence>
<comment type="caution">
    <text evidence="2">The sequence shown here is derived from an EMBL/GenBank/DDBJ whole genome shotgun (WGS) entry which is preliminary data.</text>
</comment>
<dbReference type="Proteomes" id="UP001232148">
    <property type="component" value="Unassembled WGS sequence"/>
</dbReference>
<evidence type="ECO:0000256" key="1">
    <source>
        <dbReference type="SAM" id="MobiDB-lite"/>
    </source>
</evidence>
<keyword evidence="3" id="KW-1185">Reference proteome</keyword>
<proteinExistence type="predicted"/>
<gene>
    <name evidence="2" type="ORF">LX32DRAFT_693437</name>
</gene>
<feature type="compositionally biased region" description="Basic and acidic residues" evidence="1">
    <location>
        <begin position="72"/>
        <end position="82"/>
    </location>
</feature>
<organism evidence="2 3">
    <name type="scientific">Colletotrichum zoysiae</name>
    <dbReference type="NCBI Taxonomy" id="1216348"/>
    <lineage>
        <taxon>Eukaryota</taxon>
        <taxon>Fungi</taxon>
        <taxon>Dikarya</taxon>
        <taxon>Ascomycota</taxon>
        <taxon>Pezizomycotina</taxon>
        <taxon>Sordariomycetes</taxon>
        <taxon>Hypocreomycetidae</taxon>
        <taxon>Glomerellales</taxon>
        <taxon>Glomerellaceae</taxon>
        <taxon>Colletotrichum</taxon>
        <taxon>Colletotrichum graminicola species complex</taxon>
    </lineage>
</organism>
<protein>
    <submittedName>
        <fullName evidence="2">Uncharacterized protein</fullName>
    </submittedName>
</protein>